<dbReference type="InterPro" id="IPR027275">
    <property type="entry name" value="PRC-brl_dom"/>
</dbReference>
<dbReference type="EMBL" id="UINC01044749">
    <property type="protein sequence ID" value="SVB50619.1"/>
    <property type="molecule type" value="Genomic_DNA"/>
</dbReference>
<organism evidence="2">
    <name type="scientific">marine metagenome</name>
    <dbReference type="NCBI Taxonomy" id="408172"/>
    <lineage>
        <taxon>unclassified sequences</taxon>
        <taxon>metagenomes</taxon>
        <taxon>ecological metagenomes</taxon>
    </lineage>
</organism>
<proteinExistence type="predicted"/>
<gene>
    <name evidence="2" type="ORF">METZ01_LOCUS203473</name>
</gene>
<evidence type="ECO:0000259" key="1">
    <source>
        <dbReference type="Pfam" id="PF05239"/>
    </source>
</evidence>
<dbReference type="SUPFAM" id="SSF50346">
    <property type="entry name" value="PRC-barrel domain"/>
    <property type="match status" value="1"/>
</dbReference>
<feature type="domain" description="PRC-barrel" evidence="1">
    <location>
        <begin position="5"/>
        <end position="67"/>
    </location>
</feature>
<evidence type="ECO:0000313" key="2">
    <source>
        <dbReference type="EMBL" id="SVB50619.1"/>
    </source>
</evidence>
<dbReference type="Pfam" id="PF05239">
    <property type="entry name" value="PRC"/>
    <property type="match status" value="1"/>
</dbReference>
<sequence>MPAAFSAELTGRRVVDSRGDLLGTVVDLFMDDVTGSVLGLLLELDAGLDPKLLPWSTFGEHLVVPTEEVASIDEDIHLTR</sequence>
<dbReference type="Gene3D" id="2.30.30.240">
    <property type="entry name" value="PRC-barrel domain"/>
    <property type="match status" value="1"/>
</dbReference>
<dbReference type="AlphaFoldDB" id="A0A382EJM8"/>
<accession>A0A382EJM8</accession>
<dbReference type="InterPro" id="IPR011033">
    <property type="entry name" value="PRC_barrel-like_sf"/>
</dbReference>
<name>A0A382EJM8_9ZZZZ</name>
<reference evidence="2" key="1">
    <citation type="submission" date="2018-05" db="EMBL/GenBank/DDBJ databases">
        <authorList>
            <person name="Lanie J.A."/>
            <person name="Ng W.-L."/>
            <person name="Kazmierczak K.M."/>
            <person name="Andrzejewski T.M."/>
            <person name="Davidsen T.M."/>
            <person name="Wayne K.J."/>
            <person name="Tettelin H."/>
            <person name="Glass J.I."/>
            <person name="Rusch D."/>
            <person name="Podicherti R."/>
            <person name="Tsui H.-C.T."/>
            <person name="Winkler M.E."/>
        </authorList>
    </citation>
    <scope>NUCLEOTIDE SEQUENCE</scope>
</reference>
<protein>
    <recommendedName>
        <fullName evidence="1">PRC-barrel domain-containing protein</fullName>
    </recommendedName>
</protein>